<keyword evidence="2" id="KW-1185">Reference proteome</keyword>
<dbReference type="EMBL" id="JANPWB010000005">
    <property type="protein sequence ID" value="KAJ1184689.1"/>
    <property type="molecule type" value="Genomic_DNA"/>
</dbReference>
<gene>
    <name evidence="1" type="ORF">NDU88_001492</name>
</gene>
<name>A0AAV7U9H8_PLEWA</name>
<protein>
    <submittedName>
        <fullName evidence="1">Uncharacterized protein</fullName>
    </submittedName>
</protein>
<evidence type="ECO:0000313" key="2">
    <source>
        <dbReference type="Proteomes" id="UP001066276"/>
    </source>
</evidence>
<proteinExistence type="predicted"/>
<comment type="caution">
    <text evidence="1">The sequence shown here is derived from an EMBL/GenBank/DDBJ whole genome shotgun (WGS) entry which is preliminary data.</text>
</comment>
<reference evidence="1" key="1">
    <citation type="journal article" date="2022" name="bioRxiv">
        <title>Sequencing and chromosome-scale assembly of the giantPleurodeles waltlgenome.</title>
        <authorList>
            <person name="Brown T."/>
            <person name="Elewa A."/>
            <person name="Iarovenko S."/>
            <person name="Subramanian E."/>
            <person name="Araus A.J."/>
            <person name="Petzold A."/>
            <person name="Susuki M."/>
            <person name="Suzuki K.-i.T."/>
            <person name="Hayashi T."/>
            <person name="Toyoda A."/>
            <person name="Oliveira C."/>
            <person name="Osipova E."/>
            <person name="Leigh N.D."/>
            <person name="Simon A."/>
            <person name="Yun M.H."/>
        </authorList>
    </citation>
    <scope>NUCLEOTIDE SEQUENCE</scope>
    <source>
        <strain evidence="1">20211129_DDA</strain>
        <tissue evidence="1">Liver</tissue>
    </source>
</reference>
<sequence length="88" mass="9246">MGPPFPADVWGHEVPPLPGAIGGRKDGWRQFRATAGLDLAGRPGRSRVEGRLNHASWADFGIQEACVEGPVGGRPEDGQLHLATGAPL</sequence>
<dbReference type="AlphaFoldDB" id="A0AAV7U9H8"/>
<evidence type="ECO:0000313" key="1">
    <source>
        <dbReference type="EMBL" id="KAJ1184689.1"/>
    </source>
</evidence>
<organism evidence="1 2">
    <name type="scientific">Pleurodeles waltl</name>
    <name type="common">Iberian ribbed newt</name>
    <dbReference type="NCBI Taxonomy" id="8319"/>
    <lineage>
        <taxon>Eukaryota</taxon>
        <taxon>Metazoa</taxon>
        <taxon>Chordata</taxon>
        <taxon>Craniata</taxon>
        <taxon>Vertebrata</taxon>
        <taxon>Euteleostomi</taxon>
        <taxon>Amphibia</taxon>
        <taxon>Batrachia</taxon>
        <taxon>Caudata</taxon>
        <taxon>Salamandroidea</taxon>
        <taxon>Salamandridae</taxon>
        <taxon>Pleurodelinae</taxon>
        <taxon>Pleurodeles</taxon>
    </lineage>
</organism>
<accession>A0AAV7U9H8</accession>
<dbReference type="Proteomes" id="UP001066276">
    <property type="component" value="Chromosome 3_1"/>
</dbReference>